<keyword evidence="3" id="KW-1185">Reference proteome</keyword>
<dbReference type="EMBL" id="JAGHKO010000006">
    <property type="protein sequence ID" value="MBO9203289.1"/>
    <property type="molecule type" value="Genomic_DNA"/>
</dbReference>
<dbReference type="RefSeq" id="WP_209141345.1">
    <property type="nucleotide sequence ID" value="NZ_JAGHKO010000006.1"/>
</dbReference>
<proteinExistence type="predicted"/>
<dbReference type="Proteomes" id="UP000677244">
    <property type="component" value="Unassembled WGS sequence"/>
</dbReference>
<gene>
    <name evidence="2" type="ORF">J7I42_23565</name>
</gene>
<name>A0ABS3YZN4_9BACT</name>
<accession>A0ABS3YZN4</accession>
<dbReference type="PANTHER" id="PTHR43162:SF1">
    <property type="entry name" value="PRESTALK A DIFFERENTIATION PROTEIN A"/>
    <property type="match status" value="1"/>
</dbReference>
<evidence type="ECO:0000313" key="2">
    <source>
        <dbReference type="EMBL" id="MBO9203289.1"/>
    </source>
</evidence>
<dbReference type="SUPFAM" id="SSF51735">
    <property type="entry name" value="NAD(P)-binding Rossmann-fold domains"/>
    <property type="match status" value="1"/>
</dbReference>
<evidence type="ECO:0000313" key="3">
    <source>
        <dbReference type="Proteomes" id="UP000677244"/>
    </source>
</evidence>
<dbReference type="InterPro" id="IPR036291">
    <property type="entry name" value="NAD(P)-bd_dom_sf"/>
</dbReference>
<organism evidence="2 3">
    <name type="scientific">Niastella soli</name>
    <dbReference type="NCBI Taxonomy" id="2821487"/>
    <lineage>
        <taxon>Bacteria</taxon>
        <taxon>Pseudomonadati</taxon>
        <taxon>Bacteroidota</taxon>
        <taxon>Chitinophagia</taxon>
        <taxon>Chitinophagales</taxon>
        <taxon>Chitinophagaceae</taxon>
        <taxon>Niastella</taxon>
    </lineage>
</organism>
<reference evidence="2 3" key="1">
    <citation type="submission" date="2021-03" db="EMBL/GenBank/DDBJ databases">
        <title>Assistant Professor.</title>
        <authorList>
            <person name="Huq M.A."/>
        </authorList>
    </citation>
    <scope>NUCLEOTIDE SEQUENCE [LARGE SCALE GENOMIC DNA]</scope>
    <source>
        <strain evidence="2 3">MAH-29</strain>
    </source>
</reference>
<comment type="caution">
    <text evidence="2">The sequence shown here is derived from an EMBL/GenBank/DDBJ whole genome shotgun (WGS) entry which is preliminary data.</text>
</comment>
<dbReference type="InterPro" id="IPR008030">
    <property type="entry name" value="NmrA-like"/>
</dbReference>
<feature type="domain" description="NmrA-like" evidence="1">
    <location>
        <begin position="111"/>
        <end position="241"/>
    </location>
</feature>
<dbReference type="Gene3D" id="3.40.50.720">
    <property type="entry name" value="NAD(P)-binding Rossmann-like Domain"/>
    <property type="match status" value="1"/>
</dbReference>
<dbReference type="Pfam" id="PF05368">
    <property type="entry name" value="NmrA"/>
    <property type="match status" value="1"/>
</dbReference>
<dbReference type="InterPro" id="IPR051604">
    <property type="entry name" value="Ergot_Alk_Oxidoreductase"/>
</dbReference>
<dbReference type="Gene3D" id="3.90.25.10">
    <property type="entry name" value="UDP-galactose 4-epimerase, domain 1"/>
    <property type="match status" value="1"/>
</dbReference>
<sequence length="278" mass="30788">MNAKQNNKANTLVLGGKGKTGSRVVAQLQQLEWPVYIGSRSGDRPFDWEDQATWKEAIRDMEVIYLSYYPDIAVPGAVDVIRAFTQLAVECGVKQLVLLSGRGEAEAQACEKMVMALTIDWTIVRASWFCQNFSEGYLLDPVLAGQVALPVGDIPEPFVDADDIAAVAVTAITQPGHNHKVYEVTGPRLLTFKEAVGTIARETGRDIVFEQMPLEDYKAMLKEYAIPDDFIWLITYLFKEVLDGRNASIAHGVQEALGRPATDFNEYAKRTAKTGLWG</sequence>
<dbReference type="PANTHER" id="PTHR43162">
    <property type="match status" value="1"/>
</dbReference>
<evidence type="ECO:0000259" key="1">
    <source>
        <dbReference type="Pfam" id="PF05368"/>
    </source>
</evidence>
<protein>
    <submittedName>
        <fullName evidence="2">NmrA family transcriptional regulator</fullName>
    </submittedName>
</protein>